<dbReference type="PANTHER" id="PTHR12358:SF54">
    <property type="entry name" value="SPHINGOSINE KINASE RELATED PROTEIN"/>
    <property type="match status" value="1"/>
</dbReference>
<dbReference type="GO" id="GO:0008654">
    <property type="term" value="P:phospholipid biosynthetic process"/>
    <property type="evidence" value="ECO:0007669"/>
    <property type="project" value="UniProtKB-KW"/>
</dbReference>
<dbReference type="Proteomes" id="UP000247978">
    <property type="component" value="Unassembled WGS sequence"/>
</dbReference>
<dbReference type="InterPro" id="IPR045540">
    <property type="entry name" value="YegS/DAGK_C"/>
</dbReference>
<evidence type="ECO:0000256" key="1">
    <source>
        <dbReference type="ARBA" id="ARBA00001946"/>
    </source>
</evidence>
<keyword evidence="5" id="KW-0547">Nucleotide-binding</keyword>
<comment type="similarity">
    <text evidence="2">Belongs to the diacylglycerol/lipid kinase family.</text>
</comment>
<keyword evidence="6 12" id="KW-0418">Kinase</keyword>
<dbReference type="NCBIfam" id="TIGR00147">
    <property type="entry name" value="YegS/Rv2252/BmrU family lipid kinase"/>
    <property type="match status" value="1"/>
</dbReference>
<evidence type="ECO:0000256" key="4">
    <source>
        <dbReference type="ARBA" id="ARBA00022679"/>
    </source>
</evidence>
<dbReference type="InterPro" id="IPR001206">
    <property type="entry name" value="Diacylglycerol_kinase_cat_dom"/>
</dbReference>
<keyword evidence="10" id="KW-1208">Phospholipid metabolism</keyword>
<evidence type="ECO:0000256" key="2">
    <source>
        <dbReference type="ARBA" id="ARBA00005983"/>
    </source>
</evidence>
<dbReference type="SUPFAM" id="SSF111331">
    <property type="entry name" value="NAD kinase/diacylglycerol kinase-like"/>
    <property type="match status" value="1"/>
</dbReference>
<dbReference type="OrthoDB" id="9786026at2"/>
<evidence type="ECO:0000256" key="5">
    <source>
        <dbReference type="ARBA" id="ARBA00022741"/>
    </source>
</evidence>
<comment type="caution">
    <text evidence="12">The sequence shown here is derived from an EMBL/GenBank/DDBJ whole genome shotgun (WGS) entry which is preliminary data.</text>
</comment>
<dbReference type="Gene3D" id="2.60.200.40">
    <property type="match status" value="1"/>
</dbReference>
<evidence type="ECO:0000313" key="13">
    <source>
        <dbReference type="Proteomes" id="UP000247978"/>
    </source>
</evidence>
<evidence type="ECO:0000256" key="7">
    <source>
        <dbReference type="ARBA" id="ARBA00022840"/>
    </source>
</evidence>
<evidence type="ECO:0000256" key="3">
    <source>
        <dbReference type="ARBA" id="ARBA00022516"/>
    </source>
</evidence>
<dbReference type="RefSeq" id="WP_110397546.1">
    <property type="nucleotide sequence ID" value="NZ_JADIJL010000011.1"/>
</dbReference>
<dbReference type="InterPro" id="IPR050187">
    <property type="entry name" value="Lipid_Phosphate_FormReg"/>
</dbReference>
<dbReference type="PROSITE" id="PS50146">
    <property type="entry name" value="DAGK"/>
    <property type="match status" value="1"/>
</dbReference>
<evidence type="ECO:0000313" key="12">
    <source>
        <dbReference type="EMBL" id="PXW80863.1"/>
    </source>
</evidence>
<dbReference type="GO" id="GO:0005524">
    <property type="term" value="F:ATP binding"/>
    <property type="evidence" value="ECO:0007669"/>
    <property type="project" value="UniProtKB-KW"/>
</dbReference>
<dbReference type="InterPro" id="IPR017438">
    <property type="entry name" value="ATP-NAD_kinase_N"/>
</dbReference>
<protein>
    <submittedName>
        <fullName evidence="12">YegS/Rv2252/BmrU family lipid kinase</fullName>
    </submittedName>
</protein>
<dbReference type="PANTHER" id="PTHR12358">
    <property type="entry name" value="SPHINGOSINE KINASE"/>
    <property type="match status" value="1"/>
</dbReference>
<dbReference type="GO" id="GO:0016301">
    <property type="term" value="F:kinase activity"/>
    <property type="evidence" value="ECO:0007669"/>
    <property type="project" value="UniProtKB-KW"/>
</dbReference>
<accession>A0A2V3VGD5</accession>
<dbReference type="Gene3D" id="3.40.50.10330">
    <property type="entry name" value="Probable inorganic polyphosphate/atp-NAD kinase, domain 1"/>
    <property type="match status" value="1"/>
</dbReference>
<name>A0A2V3VGD5_9BACI</name>
<keyword evidence="8" id="KW-0443">Lipid metabolism</keyword>
<dbReference type="Pfam" id="PF00781">
    <property type="entry name" value="DAGK_cat"/>
    <property type="match status" value="1"/>
</dbReference>
<comment type="cofactor">
    <cofactor evidence="1">
        <name>Mg(2+)</name>
        <dbReference type="ChEBI" id="CHEBI:18420"/>
    </cofactor>
</comment>
<dbReference type="Pfam" id="PF19279">
    <property type="entry name" value="YegS_C"/>
    <property type="match status" value="1"/>
</dbReference>
<dbReference type="SMART" id="SM00046">
    <property type="entry name" value="DAGKc"/>
    <property type="match status" value="1"/>
</dbReference>
<keyword evidence="9" id="KW-0594">Phospholipid biosynthesis</keyword>
<proteinExistence type="inferred from homology"/>
<feature type="domain" description="DAGKc" evidence="11">
    <location>
        <begin position="1"/>
        <end position="132"/>
    </location>
</feature>
<dbReference type="EMBL" id="QJJQ01000025">
    <property type="protein sequence ID" value="PXW80863.1"/>
    <property type="molecule type" value="Genomic_DNA"/>
</dbReference>
<keyword evidence="13" id="KW-1185">Reference proteome</keyword>
<keyword evidence="7" id="KW-0067">ATP-binding</keyword>
<organism evidence="12 13">
    <name type="scientific">Pseudogracilibacillus auburnensis</name>
    <dbReference type="NCBI Taxonomy" id="1494959"/>
    <lineage>
        <taxon>Bacteria</taxon>
        <taxon>Bacillati</taxon>
        <taxon>Bacillota</taxon>
        <taxon>Bacilli</taxon>
        <taxon>Bacillales</taxon>
        <taxon>Bacillaceae</taxon>
        <taxon>Pseudogracilibacillus</taxon>
    </lineage>
</organism>
<keyword evidence="4" id="KW-0808">Transferase</keyword>
<evidence type="ECO:0000256" key="8">
    <source>
        <dbReference type="ARBA" id="ARBA00023098"/>
    </source>
</evidence>
<dbReference type="AlphaFoldDB" id="A0A2V3VGD5"/>
<dbReference type="InterPro" id="IPR016064">
    <property type="entry name" value="NAD/diacylglycerol_kinase_sf"/>
</dbReference>
<reference evidence="12 13" key="1">
    <citation type="submission" date="2018-05" db="EMBL/GenBank/DDBJ databases">
        <title>Genomic Encyclopedia of Type Strains, Phase IV (KMG-IV): sequencing the most valuable type-strain genomes for metagenomic binning, comparative biology and taxonomic classification.</title>
        <authorList>
            <person name="Goeker M."/>
        </authorList>
    </citation>
    <scope>NUCLEOTIDE SEQUENCE [LARGE SCALE GENOMIC DNA]</scope>
    <source>
        <strain evidence="12 13">DSM 28556</strain>
    </source>
</reference>
<evidence type="ECO:0000256" key="6">
    <source>
        <dbReference type="ARBA" id="ARBA00022777"/>
    </source>
</evidence>
<keyword evidence="3" id="KW-0444">Lipid biosynthesis</keyword>
<evidence type="ECO:0000256" key="10">
    <source>
        <dbReference type="ARBA" id="ARBA00023264"/>
    </source>
</evidence>
<dbReference type="InterPro" id="IPR005218">
    <property type="entry name" value="Diacylglycerol/lipid_kinase"/>
</dbReference>
<sequence length="318" mass="36272">MYIFIMNPIAGKGRAKTIYAKLQKNEYFQKLNTVSFCTKYKGHAEEIAKSLHRKYRETDITLIVVIGGDGTMHEVINGLKNKQIPISFIPSGSGNDFARGTSTPKNINKLMQNIYETNTSVPYWFGSYLSKNGEKRNFVNCLGFGFDAVVAQQANQSKIKKVFNRLRCGSLVYLYALIRSLFTFKPFIIKMELDQRTKVFKRCFLLTINNHPYFGGGMKINPQARNNGEHFSILVIDSISKWKVLALFFTVFFGKHLHFKEVSTYTAQKITCYANHSIPYQVDGETGSTSFCTMIKQPLPMQVKGCSKMVQNNRNHIN</sequence>
<evidence type="ECO:0000256" key="9">
    <source>
        <dbReference type="ARBA" id="ARBA00023209"/>
    </source>
</evidence>
<evidence type="ECO:0000259" key="11">
    <source>
        <dbReference type="PROSITE" id="PS50146"/>
    </source>
</evidence>
<gene>
    <name evidence="12" type="ORF">DFR56_12538</name>
</gene>